<dbReference type="Gene3D" id="1.20.144.10">
    <property type="entry name" value="Phosphatidic acid phosphatase type 2/haloperoxidase"/>
    <property type="match status" value="1"/>
</dbReference>
<proteinExistence type="predicted"/>
<dbReference type="RefSeq" id="WP_155599770.1">
    <property type="nucleotide sequence ID" value="NZ_RCNR01000015.1"/>
</dbReference>
<dbReference type="AlphaFoldDB" id="A0A7X3D1M0"/>
<reference evidence="3 4" key="1">
    <citation type="journal article" date="2019" name="Mar. Drugs">
        <title>Comparative Genomics and CAZyme Genome Repertoires of Marine Zobellia amurskyensis KMM 3526(T) and Zobellia laminariae KMM 3676(T).</title>
        <authorList>
            <person name="Chernysheva N."/>
            <person name="Bystritskaya E."/>
            <person name="Stenkova A."/>
            <person name="Golovkin I."/>
            <person name="Nedashkovskaya O."/>
            <person name="Isaeva M."/>
        </authorList>
    </citation>
    <scope>NUCLEOTIDE SEQUENCE [LARGE SCALE GENOMIC DNA]</scope>
    <source>
        <strain evidence="3 4">KMM 3526</strain>
    </source>
</reference>
<dbReference type="InterPro" id="IPR000326">
    <property type="entry name" value="PAP2/HPO"/>
</dbReference>
<dbReference type="InterPro" id="IPR036938">
    <property type="entry name" value="PAP2/HPO_sf"/>
</dbReference>
<keyword evidence="4" id="KW-1185">Reference proteome</keyword>
<dbReference type="Pfam" id="PF01569">
    <property type="entry name" value="PAP2"/>
    <property type="match status" value="1"/>
</dbReference>
<dbReference type="EMBL" id="RCNR01000015">
    <property type="protein sequence ID" value="MUH36136.1"/>
    <property type="molecule type" value="Genomic_DNA"/>
</dbReference>
<evidence type="ECO:0000256" key="1">
    <source>
        <dbReference type="SAM" id="SignalP"/>
    </source>
</evidence>
<protein>
    <submittedName>
        <fullName evidence="3">Phosphatase PAP2 family protein</fullName>
    </submittedName>
</protein>
<evidence type="ECO:0000313" key="4">
    <source>
        <dbReference type="Proteomes" id="UP000540519"/>
    </source>
</evidence>
<dbReference type="OrthoDB" id="9773582at2"/>
<gene>
    <name evidence="3" type="ORF">D9O36_09805</name>
</gene>
<dbReference type="Proteomes" id="UP000540519">
    <property type="component" value="Unassembled WGS sequence"/>
</dbReference>
<comment type="caution">
    <text evidence="3">The sequence shown here is derived from an EMBL/GenBank/DDBJ whole genome shotgun (WGS) entry which is preliminary data.</text>
</comment>
<feature type="signal peptide" evidence="1">
    <location>
        <begin position="1"/>
        <end position="19"/>
    </location>
</feature>
<evidence type="ECO:0000259" key="2">
    <source>
        <dbReference type="SMART" id="SM00014"/>
    </source>
</evidence>
<evidence type="ECO:0000313" key="3">
    <source>
        <dbReference type="EMBL" id="MUH36136.1"/>
    </source>
</evidence>
<dbReference type="SUPFAM" id="SSF48317">
    <property type="entry name" value="Acid phosphatase/Vanadium-dependent haloperoxidase"/>
    <property type="match status" value="1"/>
</dbReference>
<sequence length="241" mass="26875">MKINIAFFLVFFTLGNLSAQTDSVGVKPKKKLFKKTILPLSLITTGILLSDSGFERSLHETAQGWVGNDFRTHFDDYTRYAPVATIFIANVAGVKARHHWFDQTKNLAVSMILTDVFTRAIKNSVYKIRPDGSNDNAFPSGHTSIAFASGSAVYEEYKDTNAYLAYSGYGFAALTGGLRLFNNKHYISDILAGAGIGILVTKLVYHFDYLFKWNPFMKSRDIALIPRYTNGAVGLYFSKSF</sequence>
<accession>A0A7X3D1M0</accession>
<feature type="domain" description="Phosphatidic acid phosphatase type 2/haloperoxidase" evidence="2">
    <location>
        <begin position="104"/>
        <end position="205"/>
    </location>
</feature>
<dbReference type="SMART" id="SM00014">
    <property type="entry name" value="acidPPc"/>
    <property type="match status" value="1"/>
</dbReference>
<dbReference type="CDD" id="cd03394">
    <property type="entry name" value="PAP2_like_5"/>
    <property type="match status" value="1"/>
</dbReference>
<keyword evidence="1" id="KW-0732">Signal</keyword>
<organism evidence="3 4">
    <name type="scientific">Zobellia amurskyensis</name>
    <dbReference type="NCBI Taxonomy" id="248905"/>
    <lineage>
        <taxon>Bacteria</taxon>
        <taxon>Pseudomonadati</taxon>
        <taxon>Bacteroidota</taxon>
        <taxon>Flavobacteriia</taxon>
        <taxon>Flavobacteriales</taxon>
        <taxon>Flavobacteriaceae</taxon>
        <taxon>Zobellia</taxon>
    </lineage>
</organism>
<feature type="chain" id="PRO_5030686664" evidence="1">
    <location>
        <begin position="20"/>
        <end position="241"/>
    </location>
</feature>
<name>A0A7X3D1M0_9FLAO</name>